<protein>
    <submittedName>
        <fullName evidence="6">Transcriptional regulator, LysR family</fullName>
    </submittedName>
</protein>
<dbReference type="Gene3D" id="1.10.10.10">
    <property type="entry name" value="Winged helix-like DNA-binding domain superfamily/Winged helix DNA-binding domain"/>
    <property type="match status" value="1"/>
</dbReference>
<evidence type="ECO:0000256" key="2">
    <source>
        <dbReference type="ARBA" id="ARBA00023015"/>
    </source>
</evidence>
<evidence type="ECO:0000256" key="3">
    <source>
        <dbReference type="ARBA" id="ARBA00023125"/>
    </source>
</evidence>
<dbReference type="HOGENOM" id="CLU_039613_37_1_6"/>
<dbReference type="FunFam" id="1.10.10.10:FF:000038">
    <property type="entry name" value="Glycine cleavage system transcriptional activator"/>
    <property type="match status" value="1"/>
</dbReference>
<dbReference type="GO" id="GO:0043565">
    <property type="term" value="F:sequence-specific DNA binding"/>
    <property type="evidence" value="ECO:0007669"/>
    <property type="project" value="TreeGrafter"/>
</dbReference>
<feature type="domain" description="HTH lysR-type" evidence="5">
    <location>
        <begin position="24"/>
        <end position="81"/>
    </location>
</feature>
<keyword evidence="3" id="KW-0238">DNA-binding</keyword>
<dbReference type="Pfam" id="PF03466">
    <property type="entry name" value="LysR_substrate"/>
    <property type="match status" value="1"/>
</dbReference>
<dbReference type="GO" id="GO:0003700">
    <property type="term" value="F:DNA-binding transcription factor activity"/>
    <property type="evidence" value="ECO:0007669"/>
    <property type="project" value="InterPro"/>
</dbReference>
<dbReference type="PROSITE" id="PS50931">
    <property type="entry name" value="HTH_LYSR"/>
    <property type="match status" value="1"/>
</dbReference>
<reference evidence="6" key="1">
    <citation type="submission" date="2006-08" db="EMBL/GenBank/DDBJ databases">
        <title>Complete sequence of Chromosome1 of Shewanella sp. MR-7.</title>
        <authorList>
            <consortium name="US DOE Joint Genome Institute"/>
            <person name="Copeland A."/>
            <person name="Lucas S."/>
            <person name="Lapidus A."/>
            <person name="Barry K."/>
            <person name="Detter J.C."/>
            <person name="Glavina del Rio T."/>
            <person name="Hammon N."/>
            <person name="Israni S."/>
            <person name="Dalin E."/>
            <person name="Tice H."/>
            <person name="Pitluck S."/>
            <person name="Kiss H."/>
            <person name="Brettin T."/>
            <person name="Bruce D."/>
            <person name="Han C."/>
            <person name="Tapia R."/>
            <person name="Gilna P."/>
            <person name="Schmutz J."/>
            <person name="Larimer F."/>
            <person name="Land M."/>
            <person name="Hauser L."/>
            <person name="Kyrpides N."/>
            <person name="Mikhailova N."/>
            <person name="Nealson K."/>
            <person name="Konstantinidis K."/>
            <person name="Klappenbach J."/>
            <person name="Tiedje J."/>
            <person name="Richardson P."/>
        </authorList>
    </citation>
    <scope>NUCLEOTIDE SEQUENCE</scope>
    <source>
        <strain evidence="6">MR-7</strain>
    </source>
</reference>
<dbReference type="SUPFAM" id="SSF46785">
    <property type="entry name" value="Winged helix' DNA-binding domain"/>
    <property type="match status" value="1"/>
</dbReference>
<name>Q0HTP8_SHESR</name>
<dbReference type="PRINTS" id="PR00039">
    <property type="entry name" value="HTHLYSR"/>
</dbReference>
<dbReference type="KEGG" id="shm:Shewmr7_2522"/>
<dbReference type="InterPro" id="IPR058163">
    <property type="entry name" value="LysR-type_TF_proteobact-type"/>
</dbReference>
<dbReference type="InterPro" id="IPR036390">
    <property type="entry name" value="WH_DNA-bd_sf"/>
</dbReference>
<keyword evidence="2" id="KW-0805">Transcription regulation</keyword>
<dbReference type="PANTHER" id="PTHR30537:SF26">
    <property type="entry name" value="GLYCINE CLEAVAGE SYSTEM TRANSCRIPTIONAL ACTIVATOR"/>
    <property type="match status" value="1"/>
</dbReference>
<keyword evidence="4" id="KW-0804">Transcription</keyword>
<dbReference type="SUPFAM" id="SSF53850">
    <property type="entry name" value="Periplasmic binding protein-like II"/>
    <property type="match status" value="1"/>
</dbReference>
<dbReference type="CDD" id="cd08481">
    <property type="entry name" value="PBP2_GcdR_like"/>
    <property type="match status" value="1"/>
</dbReference>
<dbReference type="InterPro" id="IPR000847">
    <property type="entry name" value="LysR_HTH_N"/>
</dbReference>
<evidence type="ECO:0000256" key="4">
    <source>
        <dbReference type="ARBA" id="ARBA00023163"/>
    </source>
</evidence>
<evidence type="ECO:0000313" key="6">
    <source>
        <dbReference type="EMBL" id="ABI43507.1"/>
    </source>
</evidence>
<dbReference type="AlphaFoldDB" id="Q0HTP8"/>
<comment type="similarity">
    <text evidence="1">Belongs to the LysR transcriptional regulatory family.</text>
</comment>
<gene>
    <name evidence="6" type="ordered locus">Shewmr7_2522</name>
</gene>
<accession>Q0HTP8</accession>
<evidence type="ECO:0000259" key="5">
    <source>
        <dbReference type="PROSITE" id="PS50931"/>
    </source>
</evidence>
<dbReference type="InterPro" id="IPR036388">
    <property type="entry name" value="WH-like_DNA-bd_sf"/>
</dbReference>
<dbReference type="Gene3D" id="3.40.190.10">
    <property type="entry name" value="Periplasmic binding protein-like II"/>
    <property type="match status" value="2"/>
</dbReference>
<dbReference type="GO" id="GO:0006351">
    <property type="term" value="P:DNA-templated transcription"/>
    <property type="evidence" value="ECO:0007669"/>
    <property type="project" value="TreeGrafter"/>
</dbReference>
<dbReference type="Pfam" id="PF00126">
    <property type="entry name" value="HTH_1"/>
    <property type="match status" value="1"/>
</dbReference>
<sequence length="320" mass="35879">MSKAHTKYPYHLLDSDTPMFTSLPPLNALRAFESAARLQSMTLASKELHVTHGAISKQIRVLEEFLGFALFVRLHKKVALTDEAKRYLPHVQAALQTLSSATADLRSQGSRPQTLAINVLPSLTINWLIPRMEQFKSRHPHLYVDLSIGDFAVDFSQGRYDIAIRSSTQLPRGVNYIKLMDEDLCLVCAPSLAPKLKSIEDINQVTLLKHTTRPELWEYWADKVGLVLTQAQTFGVEHFYMLSQAAASGMGAALIPRFFIEDQLANGNLVIPFQAPFTSPYAYYLLTPKSPSLPLKVQAFIDWMLELFAPYRQSSGIGKA</sequence>
<dbReference type="EMBL" id="CP000444">
    <property type="protein sequence ID" value="ABI43507.1"/>
    <property type="molecule type" value="Genomic_DNA"/>
</dbReference>
<dbReference type="PANTHER" id="PTHR30537">
    <property type="entry name" value="HTH-TYPE TRANSCRIPTIONAL REGULATOR"/>
    <property type="match status" value="1"/>
</dbReference>
<evidence type="ECO:0000256" key="1">
    <source>
        <dbReference type="ARBA" id="ARBA00009437"/>
    </source>
</evidence>
<proteinExistence type="inferred from homology"/>
<organism evidence="6">
    <name type="scientific">Shewanella sp. (strain MR-7)</name>
    <dbReference type="NCBI Taxonomy" id="60481"/>
    <lineage>
        <taxon>Bacteria</taxon>
        <taxon>Pseudomonadati</taxon>
        <taxon>Pseudomonadota</taxon>
        <taxon>Gammaproteobacteria</taxon>
        <taxon>Alteromonadales</taxon>
        <taxon>Shewanellaceae</taxon>
        <taxon>Shewanella</taxon>
    </lineage>
</organism>
<dbReference type="InterPro" id="IPR005119">
    <property type="entry name" value="LysR_subst-bd"/>
</dbReference>